<gene>
    <name evidence="1" type="ORF">BHYA_0279g00140</name>
</gene>
<reference evidence="1 2" key="1">
    <citation type="submission" date="2017-12" db="EMBL/GenBank/DDBJ databases">
        <title>Comparative genomics of Botrytis spp.</title>
        <authorList>
            <person name="Valero-Jimenez C.A."/>
            <person name="Tapia P."/>
            <person name="Veloso J."/>
            <person name="Silva-Moreno E."/>
            <person name="Staats M."/>
            <person name="Valdes J.H."/>
            <person name="Van Kan J.A.L."/>
        </authorList>
    </citation>
    <scope>NUCLEOTIDE SEQUENCE [LARGE SCALE GENOMIC DNA]</scope>
    <source>
        <strain evidence="1 2">Bh0001</strain>
    </source>
</reference>
<sequence length="70" mass="7661">MNAVDGHIRTPLNCAVQLQLMTITKILPAQEDLAIDVKDDSGKTALDYARSQKNKKIEDLILAALAKKKA</sequence>
<name>A0A4Z1GC21_9HELO</name>
<dbReference type="Gene3D" id="1.25.40.20">
    <property type="entry name" value="Ankyrin repeat-containing domain"/>
    <property type="match status" value="1"/>
</dbReference>
<dbReference type="SUPFAM" id="SSF48403">
    <property type="entry name" value="Ankyrin repeat"/>
    <property type="match status" value="1"/>
</dbReference>
<evidence type="ECO:0000313" key="1">
    <source>
        <dbReference type="EMBL" id="TGO32922.1"/>
    </source>
</evidence>
<protein>
    <submittedName>
        <fullName evidence="1">Uncharacterized protein</fullName>
    </submittedName>
</protein>
<dbReference type="AlphaFoldDB" id="A0A4Z1GC21"/>
<organism evidence="1 2">
    <name type="scientific">Botrytis hyacinthi</name>
    <dbReference type="NCBI Taxonomy" id="278943"/>
    <lineage>
        <taxon>Eukaryota</taxon>
        <taxon>Fungi</taxon>
        <taxon>Dikarya</taxon>
        <taxon>Ascomycota</taxon>
        <taxon>Pezizomycotina</taxon>
        <taxon>Leotiomycetes</taxon>
        <taxon>Helotiales</taxon>
        <taxon>Sclerotiniaceae</taxon>
        <taxon>Botrytis</taxon>
    </lineage>
</organism>
<proteinExistence type="predicted"/>
<keyword evidence="2" id="KW-1185">Reference proteome</keyword>
<dbReference type="Proteomes" id="UP000297814">
    <property type="component" value="Unassembled WGS sequence"/>
</dbReference>
<accession>A0A4Z1GC21</accession>
<dbReference type="EMBL" id="PQXK01000279">
    <property type="protein sequence ID" value="TGO32922.1"/>
    <property type="molecule type" value="Genomic_DNA"/>
</dbReference>
<evidence type="ECO:0000313" key="2">
    <source>
        <dbReference type="Proteomes" id="UP000297814"/>
    </source>
</evidence>
<comment type="caution">
    <text evidence="1">The sequence shown here is derived from an EMBL/GenBank/DDBJ whole genome shotgun (WGS) entry which is preliminary data.</text>
</comment>
<dbReference type="InterPro" id="IPR036770">
    <property type="entry name" value="Ankyrin_rpt-contain_sf"/>
</dbReference>